<name>A0ABQ9BSW2_9ROSI</name>
<proteinExistence type="predicted"/>
<dbReference type="Proteomes" id="UP001141253">
    <property type="component" value="Chromosome 2"/>
</dbReference>
<reference evidence="1" key="1">
    <citation type="submission" date="2022-10" db="EMBL/GenBank/DDBJ databases">
        <authorList>
            <person name="Hyden B.L."/>
            <person name="Feng K."/>
            <person name="Yates T."/>
            <person name="Jawdy S."/>
            <person name="Smart L.B."/>
            <person name="Muchero W."/>
        </authorList>
    </citation>
    <scope>NUCLEOTIDE SEQUENCE</scope>
    <source>
        <tissue evidence="1">Shoot tip</tissue>
    </source>
</reference>
<reference evidence="1" key="2">
    <citation type="journal article" date="2023" name="Int. J. Mol. Sci.">
        <title>De Novo Assembly and Annotation of 11 Diverse Shrub Willow (Salix) Genomes Reveals Novel Gene Organization in Sex-Linked Regions.</title>
        <authorList>
            <person name="Hyden B."/>
            <person name="Feng K."/>
            <person name="Yates T.B."/>
            <person name="Jawdy S."/>
            <person name="Cereghino C."/>
            <person name="Smart L.B."/>
            <person name="Muchero W."/>
        </authorList>
    </citation>
    <scope>NUCLEOTIDE SEQUENCE</scope>
    <source>
        <tissue evidence="1">Shoot tip</tissue>
    </source>
</reference>
<sequence>MGKAWTLWRSFRVRICWVWCFSLEGVKVAGGGRRRRRRFVGCWFISWEI</sequence>
<dbReference type="EMBL" id="JAPFFI010000006">
    <property type="protein sequence ID" value="KAJ6390054.1"/>
    <property type="molecule type" value="Genomic_DNA"/>
</dbReference>
<gene>
    <name evidence="1" type="ORF">OIU77_024302</name>
</gene>
<protein>
    <submittedName>
        <fullName evidence="1">Uncharacterized protein</fullName>
    </submittedName>
</protein>
<evidence type="ECO:0000313" key="2">
    <source>
        <dbReference type="Proteomes" id="UP001141253"/>
    </source>
</evidence>
<evidence type="ECO:0000313" key="1">
    <source>
        <dbReference type="EMBL" id="KAJ6390054.1"/>
    </source>
</evidence>
<keyword evidence="2" id="KW-1185">Reference proteome</keyword>
<organism evidence="1 2">
    <name type="scientific">Salix suchowensis</name>
    <dbReference type="NCBI Taxonomy" id="1278906"/>
    <lineage>
        <taxon>Eukaryota</taxon>
        <taxon>Viridiplantae</taxon>
        <taxon>Streptophyta</taxon>
        <taxon>Embryophyta</taxon>
        <taxon>Tracheophyta</taxon>
        <taxon>Spermatophyta</taxon>
        <taxon>Magnoliopsida</taxon>
        <taxon>eudicotyledons</taxon>
        <taxon>Gunneridae</taxon>
        <taxon>Pentapetalae</taxon>
        <taxon>rosids</taxon>
        <taxon>fabids</taxon>
        <taxon>Malpighiales</taxon>
        <taxon>Salicaceae</taxon>
        <taxon>Saliceae</taxon>
        <taxon>Salix</taxon>
    </lineage>
</organism>
<accession>A0ABQ9BSW2</accession>
<comment type="caution">
    <text evidence="1">The sequence shown here is derived from an EMBL/GenBank/DDBJ whole genome shotgun (WGS) entry which is preliminary data.</text>
</comment>
<feature type="non-terminal residue" evidence="1">
    <location>
        <position position="49"/>
    </location>
</feature>